<dbReference type="AlphaFoldDB" id="A0A2M3ZTP7"/>
<protein>
    <submittedName>
        <fullName evidence="2">Putative secreted peptide</fullName>
    </submittedName>
</protein>
<dbReference type="EMBL" id="GGFM01011148">
    <property type="protein sequence ID" value="MBW31899.1"/>
    <property type="molecule type" value="Transcribed_RNA"/>
</dbReference>
<feature type="chain" id="PRO_5014662970" evidence="1">
    <location>
        <begin position="19"/>
        <end position="128"/>
    </location>
</feature>
<feature type="signal peptide" evidence="1">
    <location>
        <begin position="1"/>
        <end position="18"/>
    </location>
</feature>
<evidence type="ECO:0000256" key="1">
    <source>
        <dbReference type="SAM" id="SignalP"/>
    </source>
</evidence>
<name>A0A2M3ZTP7_9DIPT</name>
<reference evidence="2" key="1">
    <citation type="submission" date="2018-01" db="EMBL/GenBank/DDBJ databases">
        <title>An insight into the sialome of Amazonian anophelines.</title>
        <authorList>
            <person name="Ribeiro J.M."/>
            <person name="Scarpassa V."/>
            <person name="Calvo E."/>
        </authorList>
    </citation>
    <scope>NUCLEOTIDE SEQUENCE</scope>
    <source>
        <tissue evidence="2">Salivary glands</tissue>
    </source>
</reference>
<organism evidence="2">
    <name type="scientific">Anopheles braziliensis</name>
    <dbReference type="NCBI Taxonomy" id="58242"/>
    <lineage>
        <taxon>Eukaryota</taxon>
        <taxon>Metazoa</taxon>
        <taxon>Ecdysozoa</taxon>
        <taxon>Arthropoda</taxon>
        <taxon>Hexapoda</taxon>
        <taxon>Insecta</taxon>
        <taxon>Pterygota</taxon>
        <taxon>Neoptera</taxon>
        <taxon>Endopterygota</taxon>
        <taxon>Diptera</taxon>
        <taxon>Nematocera</taxon>
        <taxon>Culicoidea</taxon>
        <taxon>Culicidae</taxon>
        <taxon>Anophelinae</taxon>
        <taxon>Anopheles</taxon>
    </lineage>
</organism>
<evidence type="ECO:0000313" key="2">
    <source>
        <dbReference type="EMBL" id="MBW31899.1"/>
    </source>
</evidence>
<sequence>MVHRVCFLQIVLTVVVSSQLPSWHFNALKSPMYLRLLCANSTNSCALQLQYQALPDSCNRLIVSSNLEALSSSCSIVLLLMSNQLRCLGKSSALSTLSRLLEAIKRVTECHPLLFAGARSASSSLCSR</sequence>
<keyword evidence="1" id="KW-0732">Signal</keyword>
<proteinExistence type="predicted"/>
<accession>A0A2M3ZTP7</accession>